<gene>
    <name evidence="2" type="ORF">HFV08_09255</name>
</gene>
<comment type="caution">
    <text evidence="2">The sequence shown here is derived from an EMBL/GenBank/DDBJ whole genome shotgun (WGS) entry which is preliminary data.</text>
</comment>
<dbReference type="PANTHER" id="PTHR43734:SF1">
    <property type="entry name" value="PHYTOENE DESATURASE"/>
    <property type="match status" value="1"/>
</dbReference>
<feature type="domain" description="Amine oxidase" evidence="1">
    <location>
        <begin position="14"/>
        <end position="277"/>
    </location>
</feature>
<dbReference type="PANTHER" id="PTHR43734">
    <property type="entry name" value="PHYTOENE DESATURASE"/>
    <property type="match status" value="1"/>
</dbReference>
<dbReference type="Pfam" id="PF01593">
    <property type="entry name" value="Amino_oxidase"/>
    <property type="match status" value="1"/>
</dbReference>
<dbReference type="Proteomes" id="UP000772196">
    <property type="component" value="Unassembled WGS sequence"/>
</dbReference>
<dbReference type="Gene3D" id="3.50.50.60">
    <property type="entry name" value="FAD/NAD(P)-binding domain"/>
    <property type="match status" value="2"/>
</dbReference>
<reference evidence="2 3" key="1">
    <citation type="submission" date="2020-04" db="EMBL/GenBank/DDBJ databases">
        <title>Phylogenetic Diversity and Antibacterial Activity against Ralstonia solanacearum of Endophytic Actinomycete Isolated from Moss.</title>
        <authorList>
            <person name="Zhuang X."/>
        </authorList>
    </citation>
    <scope>NUCLEOTIDE SEQUENCE [LARGE SCALE GENOMIC DNA]</scope>
    <source>
        <strain evidence="2 3">LD120</strain>
    </source>
</reference>
<evidence type="ECO:0000313" key="3">
    <source>
        <dbReference type="Proteomes" id="UP000772196"/>
    </source>
</evidence>
<protein>
    <submittedName>
        <fullName evidence="2">NAD(P)/FAD-dependent oxidoreductase</fullName>
    </submittedName>
</protein>
<name>A0ABX1GZA7_9ACTN</name>
<sequence>MARIAVIGAGMGAMAAAARLAVAGHDVVVYERGATHGGALGRSTRDGFAFDTGPVLLTLPAVYRDLFVKTGRKSLEDRLGLTQVEPAVRHLFADGTRVDLPNASRAGVGQALDAALGAGSGERWAAFVNRAREAWDRSRRPLLEEPLWPNWQVLAEREPYPAVPRRRLLRRELRATTLAEIAALELGDEPRLRALLEQYALAAGLDPRTAPASAAVLPYMEQTFGLWSVEGGMRALADALYERCRERRVRFRFGTPVRRVVIRGGRAVGVAVDTGVRDAGAEGTGAAQAEAGGGPATTVAEEAAHVVEEADHVVAGVAPDVLDSLLDGVPAREETGVPARRTARSRVTLLLALRGARTPEAACRTVVHTPDREGELAALFGAEPGLPERPTVTVHRLPDPSLVPDPDHEAVTVTATVPAATGEAAEAADDAVSAPSPGPLTSFADRMTAAARREIPDLDGRLLWREVRTPREIEAATGTPGVPAPALAAGGGRWLHPANSTAVEGLFTVGGWSHPGGGLAHAGMSGALVAGLIVEGPDFRGSQ</sequence>
<evidence type="ECO:0000313" key="2">
    <source>
        <dbReference type="EMBL" id="NKI41421.1"/>
    </source>
</evidence>
<dbReference type="InterPro" id="IPR036188">
    <property type="entry name" value="FAD/NAD-bd_sf"/>
</dbReference>
<dbReference type="SUPFAM" id="SSF51905">
    <property type="entry name" value="FAD/NAD(P)-binding domain"/>
    <property type="match status" value="1"/>
</dbReference>
<dbReference type="RefSeq" id="WP_168537711.1">
    <property type="nucleotide sequence ID" value="NZ_JAAWWP010000004.1"/>
</dbReference>
<organism evidence="2 3">
    <name type="scientific">Streptomyces physcomitrii</name>
    <dbReference type="NCBI Taxonomy" id="2724184"/>
    <lineage>
        <taxon>Bacteria</taxon>
        <taxon>Bacillati</taxon>
        <taxon>Actinomycetota</taxon>
        <taxon>Actinomycetes</taxon>
        <taxon>Kitasatosporales</taxon>
        <taxon>Streptomycetaceae</taxon>
        <taxon>Streptomyces</taxon>
    </lineage>
</organism>
<proteinExistence type="predicted"/>
<evidence type="ECO:0000259" key="1">
    <source>
        <dbReference type="Pfam" id="PF01593"/>
    </source>
</evidence>
<dbReference type="InterPro" id="IPR002937">
    <property type="entry name" value="Amino_oxidase"/>
</dbReference>
<accession>A0ABX1GZA7</accession>
<keyword evidence="3" id="KW-1185">Reference proteome</keyword>
<dbReference type="EMBL" id="JAAWWP010000004">
    <property type="protein sequence ID" value="NKI41421.1"/>
    <property type="molecule type" value="Genomic_DNA"/>
</dbReference>